<reference evidence="4 5" key="1">
    <citation type="submission" date="2016-10" db="EMBL/GenBank/DDBJ databases">
        <authorList>
            <person name="de Groot N.N."/>
        </authorList>
    </citation>
    <scope>NUCLEOTIDE SEQUENCE [LARGE SCALE GENOMIC DNA]</scope>
    <source>
        <strain evidence="4 5">OK461</strain>
    </source>
</reference>
<proteinExistence type="inferred from homology"/>
<dbReference type="Proteomes" id="UP000181942">
    <property type="component" value="Unassembled WGS sequence"/>
</dbReference>
<evidence type="ECO:0000313" key="5">
    <source>
        <dbReference type="Proteomes" id="UP000181942"/>
    </source>
</evidence>
<gene>
    <name evidence="4" type="ORF">SAMN02787118_111180</name>
</gene>
<dbReference type="GO" id="GO:0016491">
    <property type="term" value="F:oxidoreductase activity"/>
    <property type="evidence" value="ECO:0007669"/>
    <property type="project" value="UniProtKB-KW"/>
</dbReference>
<accession>A0A1I2L2D1</accession>
<dbReference type="InterPro" id="IPR046346">
    <property type="entry name" value="Aminoacid_DH-like_N_sf"/>
</dbReference>
<feature type="domain" description="Glutamate/phenylalanine/leucine/valine/L-tryptophan dehydrogenase dimerisation" evidence="3">
    <location>
        <begin position="13"/>
        <end position="72"/>
    </location>
</feature>
<comment type="similarity">
    <text evidence="1">Belongs to the Glu/Leu/Phe/Val dehydrogenases family.</text>
</comment>
<name>A0A1I2L2D1_9ACTN</name>
<dbReference type="EMBL" id="FONR01000011">
    <property type="protein sequence ID" value="SFF73502.1"/>
    <property type="molecule type" value="Genomic_DNA"/>
</dbReference>
<evidence type="ECO:0000256" key="2">
    <source>
        <dbReference type="ARBA" id="ARBA00023002"/>
    </source>
</evidence>
<dbReference type="Gene3D" id="3.40.50.10860">
    <property type="entry name" value="Leucine Dehydrogenase, chain A, domain 1"/>
    <property type="match status" value="1"/>
</dbReference>
<sequence length="132" mass="14434">MNSGLLTMPAVRADGDLRMREGRRHEEVRERAVAMSVKEALHYGPSNRYLPMGGAKGGIDCDPLSSEARGVLPRFLAVIQPYVRHHWATGDDLGSTAELIDEALGELWVDGIGVEENRGVDACDDLHRARVG</sequence>
<dbReference type="GO" id="GO:0006520">
    <property type="term" value="P:amino acid metabolic process"/>
    <property type="evidence" value="ECO:0007669"/>
    <property type="project" value="InterPro"/>
</dbReference>
<dbReference type="AlphaFoldDB" id="A0A1I2L2D1"/>
<dbReference type="PROSITE" id="PS00074">
    <property type="entry name" value="GLFV_DEHYDROGENASE"/>
    <property type="match status" value="1"/>
</dbReference>
<dbReference type="InterPro" id="IPR033524">
    <property type="entry name" value="Glu/Leu/Phe/Val_DH_AS"/>
</dbReference>
<evidence type="ECO:0000256" key="1">
    <source>
        <dbReference type="ARBA" id="ARBA00006382"/>
    </source>
</evidence>
<dbReference type="Pfam" id="PF02812">
    <property type="entry name" value="ELFV_dehydrog_N"/>
    <property type="match status" value="1"/>
</dbReference>
<dbReference type="SUPFAM" id="SSF53223">
    <property type="entry name" value="Aminoacid dehydrogenase-like, N-terminal domain"/>
    <property type="match status" value="1"/>
</dbReference>
<evidence type="ECO:0000313" key="4">
    <source>
        <dbReference type="EMBL" id="SFF73502.1"/>
    </source>
</evidence>
<keyword evidence="2" id="KW-0560">Oxidoreductase</keyword>
<dbReference type="InterPro" id="IPR006097">
    <property type="entry name" value="Glu/Leu/Phe/Val/Trp_DH_dimer"/>
</dbReference>
<protein>
    <submittedName>
        <fullName evidence="4">Glu/Leu/Phe/Val dehydrogenase, dimerisation domain</fullName>
    </submittedName>
</protein>
<evidence type="ECO:0000259" key="3">
    <source>
        <dbReference type="Pfam" id="PF02812"/>
    </source>
</evidence>
<organism evidence="4 5">
    <name type="scientific">Streptomyces mirabilis</name>
    <dbReference type="NCBI Taxonomy" id="68239"/>
    <lineage>
        <taxon>Bacteria</taxon>
        <taxon>Bacillati</taxon>
        <taxon>Actinomycetota</taxon>
        <taxon>Actinomycetes</taxon>
        <taxon>Kitasatosporales</taxon>
        <taxon>Streptomycetaceae</taxon>
        <taxon>Streptomyces</taxon>
    </lineage>
</organism>